<dbReference type="HOGENOM" id="CLU_047592_2_2_1"/>
<dbReference type="STRING" id="685588.A0A067SX59"/>
<evidence type="ECO:0000313" key="2">
    <source>
        <dbReference type="EMBL" id="KDR75510.1"/>
    </source>
</evidence>
<feature type="region of interest" description="Disordered" evidence="1">
    <location>
        <begin position="266"/>
        <end position="316"/>
    </location>
</feature>
<dbReference type="AlphaFoldDB" id="A0A067SX59"/>
<protein>
    <recommendedName>
        <fullName evidence="4">BTB domain-containing protein</fullName>
    </recommendedName>
</protein>
<name>A0A067SX59_GALM3</name>
<dbReference type="Proteomes" id="UP000027222">
    <property type="component" value="Unassembled WGS sequence"/>
</dbReference>
<evidence type="ECO:0008006" key="4">
    <source>
        <dbReference type="Google" id="ProtNLM"/>
    </source>
</evidence>
<reference evidence="3" key="1">
    <citation type="journal article" date="2014" name="Proc. Natl. Acad. Sci. U.S.A.">
        <title>Extensive sampling of basidiomycete genomes demonstrates inadequacy of the white-rot/brown-rot paradigm for wood decay fungi.</title>
        <authorList>
            <person name="Riley R."/>
            <person name="Salamov A.A."/>
            <person name="Brown D.W."/>
            <person name="Nagy L.G."/>
            <person name="Floudas D."/>
            <person name="Held B.W."/>
            <person name="Levasseur A."/>
            <person name="Lombard V."/>
            <person name="Morin E."/>
            <person name="Otillar R."/>
            <person name="Lindquist E.A."/>
            <person name="Sun H."/>
            <person name="LaButti K.M."/>
            <person name="Schmutz J."/>
            <person name="Jabbour D."/>
            <person name="Luo H."/>
            <person name="Baker S.E."/>
            <person name="Pisabarro A.G."/>
            <person name="Walton J.D."/>
            <person name="Blanchette R.A."/>
            <person name="Henrissat B."/>
            <person name="Martin F."/>
            <person name="Cullen D."/>
            <person name="Hibbett D.S."/>
            <person name="Grigoriev I.V."/>
        </authorList>
    </citation>
    <scope>NUCLEOTIDE SEQUENCE [LARGE SCALE GENOMIC DNA]</scope>
    <source>
        <strain evidence="3">CBS 339.88</strain>
    </source>
</reference>
<accession>A0A067SX59</accession>
<proteinExistence type="predicted"/>
<sequence>MSSNADDNEPSSSTSRPEIMLTQDEDYYLDNRIVIFEVECCLFRVPLYQFFNESPDFSDIHGLSFYPSNSGDPIRLEGVRQVDFRRLLKLLYPLPVSLQLSMSKDEWISVLTLSSEWRFLRLRNMAISELQRSLTSVEKICLGRERHISSWVIEGFGELVHRKDPLTDDEAIDLDANYVTTAYKLFRIRELRISGTRVFSVLKLIQETFKDTLESIMEEERTFGVPDDPLMLFPPLNVPKELTADEKERGEWVEKSYEEDRWEEERKKNKKEEIFQDLQNENGSRLTADDEKRTTLNMQLQESKGVAAIKKKKNKK</sequence>
<dbReference type="EMBL" id="KL142380">
    <property type="protein sequence ID" value="KDR75510.1"/>
    <property type="molecule type" value="Genomic_DNA"/>
</dbReference>
<evidence type="ECO:0000256" key="1">
    <source>
        <dbReference type="SAM" id="MobiDB-lite"/>
    </source>
</evidence>
<keyword evidence="3" id="KW-1185">Reference proteome</keyword>
<gene>
    <name evidence="2" type="ORF">GALMADRAFT_247952</name>
</gene>
<evidence type="ECO:0000313" key="3">
    <source>
        <dbReference type="Proteomes" id="UP000027222"/>
    </source>
</evidence>
<dbReference type="OrthoDB" id="3199068at2759"/>
<organism evidence="2 3">
    <name type="scientific">Galerina marginata (strain CBS 339.88)</name>
    <dbReference type="NCBI Taxonomy" id="685588"/>
    <lineage>
        <taxon>Eukaryota</taxon>
        <taxon>Fungi</taxon>
        <taxon>Dikarya</taxon>
        <taxon>Basidiomycota</taxon>
        <taxon>Agaricomycotina</taxon>
        <taxon>Agaricomycetes</taxon>
        <taxon>Agaricomycetidae</taxon>
        <taxon>Agaricales</taxon>
        <taxon>Agaricineae</taxon>
        <taxon>Strophariaceae</taxon>
        <taxon>Galerina</taxon>
    </lineage>
</organism>